<feature type="region of interest" description="Disordered" evidence="3">
    <location>
        <begin position="250"/>
        <end position="271"/>
    </location>
</feature>
<dbReference type="PANTHER" id="PTHR32347">
    <property type="entry name" value="EFFLUX SYSTEM COMPONENT YKNX-RELATED"/>
    <property type="match status" value="1"/>
</dbReference>
<dbReference type="PANTHER" id="PTHR32347:SF23">
    <property type="entry name" value="BLL5650 PROTEIN"/>
    <property type="match status" value="1"/>
</dbReference>
<evidence type="ECO:0000256" key="3">
    <source>
        <dbReference type="SAM" id="MobiDB-lite"/>
    </source>
</evidence>
<feature type="domain" description="Peptidoglycan binding-like" evidence="4">
    <location>
        <begin position="127"/>
        <end position="174"/>
    </location>
</feature>
<proteinExistence type="predicted"/>
<dbReference type="AlphaFoldDB" id="A0A8J3FS99"/>
<sequence length="366" mass="37560">MTIDKRKRRRLVTVGVLVALLVGGAVTATVAFRGGDADAAGPEQVSTKTAEITRSTLVRSKNVDGKLGYAGSYQIAGGRDGTITALPKVGDVINKGKPVYHVNGKPVPLFVGDTPFWRELVAGMSDGPDVKVLEQNLKDLGFFGGVPDEKFTSYTTTAIRNWQKSLGLEQTGRLAPGDVVVQPSELRVSKVDAALGGPAQGNVLTASGTDRVVTVDLSVADQTLAQAGAKVEVSLPGGGRSTGTVQKVGTVASSGQNGTGQGQGQGNGQDKATIPVEVSLDDPAAAGNLDGAPVSVGFTSERKENVLSVPVNALLALAEGGYAVEVVEPDGSKRLVKVELGMFAQGKVEVSGDDVREGMKVTVAGA</sequence>
<protein>
    <submittedName>
        <fullName evidence="5">Peptidoglycan-binding protein</fullName>
    </submittedName>
</protein>
<comment type="caution">
    <text evidence="5">The sequence shown here is derived from an EMBL/GenBank/DDBJ whole genome shotgun (WGS) entry which is preliminary data.</text>
</comment>
<dbReference type="SUPFAM" id="SSF47090">
    <property type="entry name" value="PGBD-like"/>
    <property type="match status" value="1"/>
</dbReference>
<reference evidence="5" key="2">
    <citation type="submission" date="2020-09" db="EMBL/GenBank/DDBJ databases">
        <authorList>
            <person name="Sun Q."/>
            <person name="Zhou Y."/>
        </authorList>
    </citation>
    <scope>NUCLEOTIDE SEQUENCE</scope>
    <source>
        <strain evidence="5">CGMCC 4.5737</strain>
    </source>
</reference>
<keyword evidence="6" id="KW-1185">Reference proteome</keyword>
<evidence type="ECO:0000313" key="6">
    <source>
        <dbReference type="Proteomes" id="UP000637578"/>
    </source>
</evidence>
<comment type="subcellular location">
    <subcellularLocation>
        <location evidence="1">Cell envelope</location>
    </subcellularLocation>
</comment>
<evidence type="ECO:0000259" key="4">
    <source>
        <dbReference type="Pfam" id="PF01471"/>
    </source>
</evidence>
<dbReference type="Gene3D" id="2.40.420.20">
    <property type="match status" value="1"/>
</dbReference>
<organism evidence="5 6">
    <name type="scientific">Longimycelium tulufanense</name>
    <dbReference type="NCBI Taxonomy" id="907463"/>
    <lineage>
        <taxon>Bacteria</taxon>
        <taxon>Bacillati</taxon>
        <taxon>Actinomycetota</taxon>
        <taxon>Actinomycetes</taxon>
        <taxon>Pseudonocardiales</taxon>
        <taxon>Pseudonocardiaceae</taxon>
        <taxon>Longimycelium</taxon>
    </lineage>
</organism>
<keyword evidence="2" id="KW-0175">Coiled coil</keyword>
<dbReference type="InterPro" id="IPR050465">
    <property type="entry name" value="UPF0194_transport"/>
</dbReference>
<evidence type="ECO:0000256" key="2">
    <source>
        <dbReference type="ARBA" id="ARBA00023054"/>
    </source>
</evidence>
<dbReference type="GO" id="GO:0030313">
    <property type="term" value="C:cell envelope"/>
    <property type="evidence" value="ECO:0007669"/>
    <property type="project" value="UniProtKB-SubCell"/>
</dbReference>
<dbReference type="Gene3D" id="1.10.101.10">
    <property type="entry name" value="PGBD-like superfamily/PGBD"/>
    <property type="match status" value="1"/>
</dbReference>
<evidence type="ECO:0000256" key="1">
    <source>
        <dbReference type="ARBA" id="ARBA00004196"/>
    </source>
</evidence>
<name>A0A8J3FS99_9PSEU</name>
<evidence type="ECO:0000313" key="5">
    <source>
        <dbReference type="EMBL" id="GGM33049.1"/>
    </source>
</evidence>
<dbReference type="InterPro" id="IPR036366">
    <property type="entry name" value="PGBDSf"/>
</dbReference>
<accession>A0A8J3FS99</accession>
<dbReference type="Proteomes" id="UP000637578">
    <property type="component" value="Unassembled WGS sequence"/>
</dbReference>
<reference evidence="5" key="1">
    <citation type="journal article" date="2014" name="Int. J. Syst. Evol. Microbiol.">
        <title>Complete genome sequence of Corynebacterium casei LMG S-19264T (=DSM 44701T), isolated from a smear-ripened cheese.</title>
        <authorList>
            <consortium name="US DOE Joint Genome Institute (JGI-PGF)"/>
            <person name="Walter F."/>
            <person name="Albersmeier A."/>
            <person name="Kalinowski J."/>
            <person name="Ruckert C."/>
        </authorList>
    </citation>
    <scope>NUCLEOTIDE SEQUENCE</scope>
    <source>
        <strain evidence="5">CGMCC 4.5737</strain>
    </source>
</reference>
<gene>
    <name evidence="5" type="ORF">GCM10012275_00570</name>
</gene>
<feature type="compositionally biased region" description="Gly residues" evidence="3">
    <location>
        <begin position="257"/>
        <end position="267"/>
    </location>
</feature>
<dbReference type="RefSeq" id="WP_189052762.1">
    <property type="nucleotide sequence ID" value="NZ_BMMK01000001.1"/>
</dbReference>
<dbReference type="EMBL" id="BMMK01000001">
    <property type="protein sequence ID" value="GGM33049.1"/>
    <property type="molecule type" value="Genomic_DNA"/>
</dbReference>
<dbReference type="InterPro" id="IPR036365">
    <property type="entry name" value="PGBD-like_sf"/>
</dbReference>
<dbReference type="Pfam" id="PF01471">
    <property type="entry name" value="PG_binding_1"/>
    <property type="match status" value="1"/>
</dbReference>
<dbReference type="InterPro" id="IPR002477">
    <property type="entry name" value="Peptidoglycan-bd-like"/>
</dbReference>